<dbReference type="InterPro" id="IPR004501">
    <property type="entry name" value="PTS_EIIC_3"/>
</dbReference>
<protein>
    <recommendedName>
        <fullName evidence="9">Permease IIC component</fullName>
    </recommendedName>
</protein>
<gene>
    <name evidence="12" type="ORF">L248_3095</name>
</gene>
<dbReference type="EMBL" id="KI271589">
    <property type="protein sequence ID" value="ERL65157.1"/>
    <property type="molecule type" value="Genomic_DNA"/>
</dbReference>
<dbReference type="HOGENOM" id="CLU_029688_1_0_9"/>
<keyword evidence="3 9" id="KW-1003">Cell membrane</keyword>
<evidence type="ECO:0000256" key="6">
    <source>
        <dbReference type="ARBA" id="ARBA00022692"/>
    </source>
</evidence>
<evidence type="ECO:0000256" key="3">
    <source>
        <dbReference type="ARBA" id="ARBA00022475"/>
    </source>
</evidence>
<keyword evidence="6 10" id="KW-0812">Transmembrane</keyword>
<dbReference type="eggNOG" id="COG1455">
    <property type="taxonomic scope" value="Bacteria"/>
</dbReference>
<accession>U4TUQ3</accession>
<evidence type="ECO:0000259" key="11">
    <source>
        <dbReference type="PROSITE" id="PS51105"/>
    </source>
</evidence>
<dbReference type="STRING" id="1231336.L248_3095"/>
<evidence type="ECO:0000256" key="7">
    <source>
        <dbReference type="ARBA" id="ARBA00022989"/>
    </source>
</evidence>
<proteinExistence type="predicted"/>
<dbReference type="PANTHER" id="PTHR33989">
    <property type="match status" value="1"/>
</dbReference>
<evidence type="ECO:0000313" key="12">
    <source>
        <dbReference type="EMBL" id="ERL65157.1"/>
    </source>
</evidence>
<dbReference type="RefSeq" id="WP_022529680.1">
    <property type="nucleotide sequence ID" value="NZ_KI271589.1"/>
</dbReference>
<keyword evidence="13" id="KW-1185">Reference proteome</keyword>
<keyword evidence="4 9" id="KW-0762">Sugar transport</keyword>
<feature type="transmembrane region" description="Helical" evidence="10">
    <location>
        <begin position="384"/>
        <end position="408"/>
    </location>
</feature>
<evidence type="ECO:0000256" key="8">
    <source>
        <dbReference type="ARBA" id="ARBA00023136"/>
    </source>
</evidence>
<feature type="transmembrane region" description="Helical" evidence="10">
    <location>
        <begin position="275"/>
        <end position="301"/>
    </location>
</feature>
<feature type="transmembrane region" description="Helical" evidence="10">
    <location>
        <begin position="178"/>
        <end position="201"/>
    </location>
</feature>
<dbReference type="InterPro" id="IPR051088">
    <property type="entry name" value="PTS_Sugar-EIIC/EIIB"/>
</dbReference>
<dbReference type="InterPro" id="IPR003352">
    <property type="entry name" value="PTS_EIIC"/>
</dbReference>
<keyword evidence="7 10" id="KW-1133">Transmembrane helix</keyword>
<evidence type="ECO:0000256" key="5">
    <source>
        <dbReference type="ARBA" id="ARBA00022683"/>
    </source>
</evidence>
<dbReference type="Proteomes" id="UP000030647">
    <property type="component" value="Unassembled WGS sequence"/>
</dbReference>
<dbReference type="OrthoDB" id="1550290at2"/>
<sequence length="436" mass="47839">MNGFEKFLNKYLAPIANKMSANTFFSTLAGAFVRTIPVTIGVSIVLIIYGLPIPAWQQYIYSTDLNNQFNAAINATMNALGIYVAFNFAYIYADHYKYSGLNAALLAVVSFLMLMPQVIKTGKTTTVSAFLTENTGGGGLLVAILVAYITARLYVVLTQHHFTLKMPPGVPPMVEESMSPALIAVAILTLMFVVRIGFWLTPFHDIFSLITKLVQIPLQNLTGNAWSVIILATVTNLFWFFGLHPSLILGVASPILLSLLTQNINALAAQKPLPYLVAGIVYIMTGNMFGGQGQTYGLVIAMARAKSARYKQLFKLELVPAIFNVNEPLIFGFPIMLNPIFFIPMLLTAPISGFVSWGMIKLLGITKYLASAQLPWTTPGPIQAFILGGWQLLLIMAVVMVLNFFLWYPFFKVADRRALQEEQAAAAAETAAQAKN</sequence>
<feature type="transmembrane region" description="Helical" evidence="10">
    <location>
        <begin position="71"/>
        <end position="93"/>
    </location>
</feature>
<evidence type="ECO:0000256" key="10">
    <source>
        <dbReference type="SAM" id="Phobius"/>
    </source>
</evidence>
<keyword evidence="2 9" id="KW-0813">Transport</keyword>
<comment type="subcellular location">
    <subcellularLocation>
        <location evidence="1">Cell membrane</location>
        <topology evidence="1">Multi-pass membrane protein</topology>
    </subcellularLocation>
</comment>
<evidence type="ECO:0000256" key="4">
    <source>
        <dbReference type="ARBA" id="ARBA00022597"/>
    </source>
</evidence>
<evidence type="ECO:0000313" key="13">
    <source>
        <dbReference type="Proteomes" id="UP000030647"/>
    </source>
</evidence>
<dbReference type="GO" id="GO:0005886">
    <property type="term" value="C:plasma membrane"/>
    <property type="evidence" value="ECO:0007669"/>
    <property type="project" value="UniProtKB-SubCell"/>
</dbReference>
<evidence type="ECO:0000256" key="9">
    <source>
        <dbReference type="PIRNR" id="PIRNR006351"/>
    </source>
</evidence>
<dbReference type="PIRSF" id="PIRSF006351">
    <property type="entry name" value="PTS_EIIC-Cellobiose"/>
    <property type="match status" value="1"/>
</dbReference>
<keyword evidence="5" id="KW-0598">Phosphotransferase system</keyword>
<feature type="transmembrane region" description="Helical" evidence="10">
    <location>
        <begin position="21"/>
        <end position="51"/>
    </location>
</feature>
<dbReference type="GO" id="GO:0009401">
    <property type="term" value="P:phosphoenolpyruvate-dependent sugar phosphotransferase system"/>
    <property type="evidence" value="ECO:0007669"/>
    <property type="project" value="UniProtKB-KW"/>
</dbReference>
<evidence type="ECO:0000256" key="1">
    <source>
        <dbReference type="ARBA" id="ARBA00004651"/>
    </source>
</evidence>
<feature type="domain" description="PTS EIIC type-3" evidence="11">
    <location>
        <begin position="8"/>
        <end position="410"/>
    </location>
</feature>
<dbReference type="PANTHER" id="PTHR33989:SF8">
    <property type="entry name" value="PERMEASE IIC COMPONENT"/>
    <property type="match status" value="1"/>
</dbReference>
<comment type="function">
    <text evidence="9">The phosphoenolpyruvate-dependent sugar phosphotransferase system (PTS), a major carbohydrate active -transport system, catalyzes the phosphorylation of incoming sugar substrates concomitant with their translocation across the cell membrane.</text>
</comment>
<dbReference type="PROSITE" id="PS51105">
    <property type="entry name" value="PTS_EIIC_TYPE_3"/>
    <property type="match status" value="1"/>
</dbReference>
<dbReference type="InterPro" id="IPR004796">
    <property type="entry name" value="PTS_IIC_cello"/>
</dbReference>
<name>U4TUQ3_9LACO</name>
<dbReference type="Pfam" id="PF02378">
    <property type="entry name" value="PTS_EIIC"/>
    <property type="match status" value="1"/>
</dbReference>
<dbReference type="NCBIfam" id="TIGR00410">
    <property type="entry name" value="lacE"/>
    <property type="match status" value="1"/>
</dbReference>
<dbReference type="GO" id="GO:1901264">
    <property type="term" value="P:carbohydrate derivative transport"/>
    <property type="evidence" value="ECO:0007669"/>
    <property type="project" value="TreeGrafter"/>
</dbReference>
<keyword evidence="8 9" id="KW-0472">Membrane</keyword>
<evidence type="ECO:0000256" key="2">
    <source>
        <dbReference type="ARBA" id="ARBA00022448"/>
    </source>
</evidence>
<feature type="transmembrane region" description="Helical" evidence="10">
    <location>
        <begin position="221"/>
        <end position="240"/>
    </location>
</feature>
<dbReference type="GO" id="GO:0008982">
    <property type="term" value="F:protein-N(PI)-phosphohistidine-sugar phosphotransferase activity"/>
    <property type="evidence" value="ECO:0007669"/>
    <property type="project" value="UniProtKB-UniRule"/>
</dbReference>
<reference evidence="13" key="1">
    <citation type="journal article" date="2013" name="Genome Announc.">
        <title>Whole-Genome Sequencing of Lactobacillus shenzhenensis Strain LY-73T.</title>
        <authorList>
            <person name="Lin Z."/>
            <person name="Liu Z."/>
            <person name="Yang R."/>
            <person name="Zou Y."/>
            <person name="Wan D."/>
            <person name="Chen J."/>
            <person name="Guo M."/>
            <person name="Zhao J."/>
            <person name="Fang C."/>
            <person name="Yang R."/>
            <person name="Liu F."/>
        </authorList>
    </citation>
    <scope>NUCLEOTIDE SEQUENCE [LARGE SCALE GENOMIC DNA]</scope>
    <source>
        <strain evidence="13">LY-73</strain>
    </source>
</reference>
<feature type="transmembrane region" description="Helical" evidence="10">
    <location>
        <begin position="139"/>
        <end position="157"/>
    </location>
</feature>
<feature type="transmembrane region" description="Helical" evidence="10">
    <location>
        <begin position="100"/>
        <end position="119"/>
    </location>
</feature>
<feature type="transmembrane region" description="Helical" evidence="10">
    <location>
        <begin position="247"/>
        <end position="269"/>
    </location>
</feature>
<dbReference type="AlphaFoldDB" id="U4TUQ3"/>
<organism evidence="12 13">
    <name type="scientific">Schleiferilactobacillus shenzhenensis LY-73</name>
    <dbReference type="NCBI Taxonomy" id="1231336"/>
    <lineage>
        <taxon>Bacteria</taxon>
        <taxon>Bacillati</taxon>
        <taxon>Bacillota</taxon>
        <taxon>Bacilli</taxon>
        <taxon>Lactobacillales</taxon>
        <taxon>Lactobacillaceae</taxon>
        <taxon>Schleiferilactobacillus</taxon>
    </lineage>
</organism>